<protein>
    <submittedName>
        <fullName evidence="1">Uncharacterized protein</fullName>
    </submittedName>
</protein>
<proteinExistence type="predicted"/>
<sequence length="95" mass="10478">LISIKQTLELTTSSAANVDAYAIKSPVRQTLQFVPTASFDKSNEAVSDIVKKIKGLLASEDWDQFAATRFLEVTNELRRMGKADINAFKSNGDIK</sequence>
<accession>A0A821QCU6</accession>
<organism evidence="1 2">
    <name type="scientific">Rotaria socialis</name>
    <dbReference type="NCBI Taxonomy" id="392032"/>
    <lineage>
        <taxon>Eukaryota</taxon>
        <taxon>Metazoa</taxon>
        <taxon>Spiralia</taxon>
        <taxon>Gnathifera</taxon>
        <taxon>Rotifera</taxon>
        <taxon>Eurotatoria</taxon>
        <taxon>Bdelloidea</taxon>
        <taxon>Philodinida</taxon>
        <taxon>Philodinidae</taxon>
        <taxon>Rotaria</taxon>
    </lineage>
</organism>
<dbReference type="AlphaFoldDB" id="A0A821QCU6"/>
<keyword evidence="2" id="KW-1185">Reference proteome</keyword>
<name>A0A821QCU6_9BILA</name>
<evidence type="ECO:0000313" key="1">
    <source>
        <dbReference type="EMBL" id="CAF4823572.1"/>
    </source>
</evidence>
<dbReference type="Proteomes" id="UP000663873">
    <property type="component" value="Unassembled WGS sequence"/>
</dbReference>
<dbReference type="EMBL" id="CAJOBP010053681">
    <property type="protein sequence ID" value="CAF4823572.1"/>
    <property type="molecule type" value="Genomic_DNA"/>
</dbReference>
<gene>
    <name evidence="1" type="ORF">UJA718_LOCUS42271</name>
</gene>
<feature type="non-terminal residue" evidence="1">
    <location>
        <position position="1"/>
    </location>
</feature>
<reference evidence="1" key="1">
    <citation type="submission" date="2021-02" db="EMBL/GenBank/DDBJ databases">
        <authorList>
            <person name="Nowell W R."/>
        </authorList>
    </citation>
    <scope>NUCLEOTIDE SEQUENCE</scope>
</reference>
<evidence type="ECO:0000313" key="2">
    <source>
        <dbReference type="Proteomes" id="UP000663873"/>
    </source>
</evidence>
<comment type="caution">
    <text evidence="1">The sequence shown here is derived from an EMBL/GenBank/DDBJ whole genome shotgun (WGS) entry which is preliminary data.</text>
</comment>